<keyword evidence="5" id="KW-0378">Hydrolase</keyword>
<dbReference type="Proteomes" id="UP000287033">
    <property type="component" value="Unassembled WGS sequence"/>
</dbReference>
<organism evidence="7 8">
    <name type="scientific">Chiloscyllium punctatum</name>
    <name type="common">Brownbanded bambooshark</name>
    <name type="synonym">Hemiscyllium punctatum</name>
    <dbReference type="NCBI Taxonomy" id="137246"/>
    <lineage>
        <taxon>Eukaryota</taxon>
        <taxon>Metazoa</taxon>
        <taxon>Chordata</taxon>
        <taxon>Craniata</taxon>
        <taxon>Vertebrata</taxon>
        <taxon>Chondrichthyes</taxon>
        <taxon>Elasmobranchii</taxon>
        <taxon>Galeomorphii</taxon>
        <taxon>Galeoidea</taxon>
        <taxon>Orectolobiformes</taxon>
        <taxon>Hemiscylliidae</taxon>
        <taxon>Chiloscyllium</taxon>
    </lineage>
</organism>
<accession>A0A401SII4</accession>
<keyword evidence="8" id="KW-1185">Reference proteome</keyword>
<evidence type="ECO:0000313" key="7">
    <source>
        <dbReference type="EMBL" id="GCC30201.1"/>
    </source>
</evidence>
<dbReference type="EMBL" id="BEZZ01000289">
    <property type="protein sequence ID" value="GCC30201.1"/>
    <property type="molecule type" value="Genomic_DNA"/>
</dbReference>
<keyword evidence="2" id="KW-0548">Nucleotidyltransferase</keyword>
<evidence type="ECO:0000256" key="5">
    <source>
        <dbReference type="ARBA" id="ARBA00022801"/>
    </source>
</evidence>
<keyword evidence="3" id="KW-0540">Nuclease</keyword>
<evidence type="ECO:0000313" key="8">
    <source>
        <dbReference type="Proteomes" id="UP000287033"/>
    </source>
</evidence>
<evidence type="ECO:0000256" key="3">
    <source>
        <dbReference type="ARBA" id="ARBA00022722"/>
    </source>
</evidence>
<reference evidence="7 8" key="1">
    <citation type="journal article" date="2018" name="Nat. Ecol. Evol.">
        <title>Shark genomes provide insights into elasmobranch evolution and the origin of vertebrates.</title>
        <authorList>
            <person name="Hara Y"/>
            <person name="Yamaguchi K"/>
            <person name="Onimaru K"/>
            <person name="Kadota M"/>
            <person name="Koyanagi M"/>
            <person name="Keeley SD"/>
            <person name="Tatsumi K"/>
            <person name="Tanaka K"/>
            <person name="Motone F"/>
            <person name="Kageyama Y"/>
            <person name="Nozu R"/>
            <person name="Adachi N"/>
            <person name="Nishimura O"/>
            <person name="Nakagawa R"/>
            <person name="Tanegashima C"/>
            <person name="Kiyatake I"/>
            <person name="Matsumoto R"/>
            <person name="Murakumo K"/>
            <person name="Nishida K"/>
            <person name="Terakita A"/>
            <person name="Kuratani S"/>
            <person name="Sato K"/>
            <person name="Hyodo S Kuraku.S."/>
        </authorList>
    </citation>
    <scope>NUCLEOTIDE SEQUENCE [LARGE SCALE GENOMIC DNA]</scope>
</reference>
<dbReference type="Pfam" id="PF18697">
    <property type="entry name" value="MLVIN_C"/>
    <property type="match status" value="1"/>
</dbReference>
<proteinExistence type="predicted"/>
<dbReference type="AlphaFoldDB" id="A0A401SII4"/>
<sequence>MTNLSPHEMLAGKPMPVPVRKGPYDRHGLKQLELELKQQLTTMHESIHTQEKLRKPESGNKEGLIKPGGQVYIRVFQRKWNEPRREGPFTVIKASPTAIQVEGQPMWYHLNHCTRVLPQAQTDSGFQVCEGGEVAAMVGRTMLGPVTPLRDLEQSVSEACGGTGVPEAIGGCVHGKRLLS</sequence>
<dbReference type="STRING" id="137246.A0A401SII4"/>
<dbReference type="OrthoDB" id="8947436at2759"/>
<dbReference type="GO" id="GO:0016787">
    <property type="term" value="F:hydrolase activity"/>
    <property type="evidence" value="ECO:0007669"/>
    <property type="project" value="UniProtKB-KW"/>
</dbReference>
<evidence type="ECO:0000256" key="4">
    <source>
        <dbReference type="ARBA" id="ARBA00022759"/>
    </source>
</evidence>
<feature type="domain" description="Murine leukemia virus integrase C-terminal" evidence="6">
    <location>
        <begin position="66"/>
        <end position="114"/>
    </location>
</feature>
<evidence type="ECO:0000256" key="2">
    <source>
        <dbReference type="ARBA" id="ARBA00022695"/>
    </source>
</evidence>
<evidence type="ECO:0000256" key="1">
    <source>
        <dbReference type="ARBA" id="ARBA00022679"/>
    </source>
</evidence>
<name>A0A401SII4_CHIPU</name>
<dbReference type="GO" id="GO:0004519">
    <property type="term" value="F:endonuclease activity"/>
    <property type="evidence" value="ECO:0007669"/>
    <property type="project" value="UniProtKB-KW"/>
</dbReference>
<comment type="caution">
    <text evidence="7">The sequence shown here is derived from an EMBL/GenBank/DDBJ whole genome shotgun (WGS) entry which is preliminary data.</text>
</comment>
<gene>
    <name evidence="7" type="ORF">chiPu_0008649</name>
</gene>
<dbReference type="GO" id="GO:0016779">
    <property type="term" value="F:nucleotidyltransferase activity"/>
    <property type="evidence" value="ECO:0007669"/>
    <property type="project" value="UniProtKB-KW"/>
</dbReference>
<dbReference type="Gene3D" id="2.30.30.850">
    <property type="match status" value="1"/>
</dbReference>
<protein>
    <recommendedName>
        <fullName evidence="6">Murine leukemia virus integrase C-terminal domain-containing protein</fullName>
    </recommendedName>
</protein>
<evidence type="ECO:0000259" key="6">
    <source>
        <dbReference type="Pfam" id="PF18697"/>
    </source>
</evidence>
<keyword evidence="4" id="KW-0255">Endonuclease</keyword>
<dbReference type="InterPro" id="IPR040643">
    <property type="entry name" value="MLVIN_C"/>
</dbReference>
<keyword evidence="1" id="KW-0808">Transferase</keyword>